<sequence length="71" mass="7548">MSEAVELLAALAPDLAEAVRAASRKAFMILAGTLLPIHRIAADQPFYSGKHKNHGMNVQCSCMAAEVSPIL</sequence>
<reference evidence="1 2" key="1">
    <citation type="submission" date="2021-03" db="EMBL/GenBank/DDBJ databases">
        <title>Complete genome sequence of Streptomyces cyanogenus S136, producer of anticancer angucycline landomycin A.</title>
        <authorList>
            <person name="Hrab P."/>
            <person name="Ruckert C."/>
            <person name="Busche T."/>
            <person name="Ostash I."/>
            <person name="Kalinowski J."/>
            <person name="Fedorenko V."/>
            <person name="Yushchuk O."/>
            <person name="Ostash B."/>
        </authorList>
    </citation>
    <scope>NUCLEOTIDE SEQUENCE [LARGE SCALE GENOMIC DNA]</scope>
    <source>
        <strain evidence="1 2">S136</strain>
    </source>
</reference>
<dbReference type="EMBL" id="CP071839">
    <property type="protein sequence ID" value="QTE03179.1"/>
    <property type="molecule type" value="Genomic_DNA"/>
</dbReference>
<gene>
    <name evidence="1" type="ORF">S1361_37935</name>
</gene>
<name>A0ABX7U4N1_STRCY</name>
<evidence type="ECO:0000313" key="2">
    <source>
        <dbReference type="Proteomes" id="UP000663908"/>
    </source>
</evidence>
<organism evidence="1 2">
    <name type="scientific">Streptomyces cyanogenus</name>
    <dbReference type="NCBI Taxonomy" id="80860"/>
    <lineage>
        <taxon>Bacteria</taxon>
        <taxon>Bacillati</taxon>
        <taxon>Actinomycetota</taxon>
        <taxon>Actinomycetes</taxon>
        <taxon>Kitasatosporales</taxon>
        <taxon>Streptomycetaceae</taxon>
        <taxon>Streptomyces</taxon>
    </lineage>
</organism>
<accession>A0ABX7U4N1</accession>
<protein>
    <submittedName>
        <fullName evidence="1">Uncharacterized protein</fullName>
    </submittedName>
</protein>
<proteinExistence type="predicted"/>
<keyword evidence="2" id="KW-1185">Reference proteome</keyword>
<evidence type="ECO:0000313" key="1">
    <source>
        <dbReference type="EMBL" id="QTE03179.1"/>
    </source>
</evidence>
<dbReference type="Proteomes" id="UP000663908">
    <property type="component" value="Chromosome"/>
</dbReference>